<protein>
    <recommendedName>
        <fullName evidence="3">Phage minor structural protein GP20</fullName>
    </recommendedName>
</protein>
<evidence type="ECO:0000256" key="1">
    <source>
        <dbReference type="SAM" id="MobiDB-lite"/>
    </source>
</evidence>
<dbReference type="EMBL" id="LR796251">
    <property type="protein sequence ID" value="CAB4130789.1"/>
    <property type="molecule type" value="Genomic_DNA"/>
</dbReference>
<gene>
    <name evidence="2" type="ORF">UFOVP130_34</name>
</gene>
<feature type="compositionally biased region" description="Basic and acidic residues" evidence="1">
    <location>
        <begin position="52"/>
        <end position="62"/>
    </location>
</feature>
<evidence type="ECO:0000313" key="2">
    <source>
        <dbReference type="EMBL" id="CAB4130789.1"/>
    </source>
</evidence>
<sequence length="226" mass="24396">MRPLWWMRGPVMEEAPGEQGGGGGGTGFDPVKFKADLMAEFNKGMNGALKNLKTELTKKPEGEGTPEPEPEPGKAKDPAAARFERELAKLRGDLETERKGRVEATEQARQEKRVTTLTNELAKLGIQPDRIKSALRSVDPDIKFADDGTLVGDDDAPLTDYLATWIKGNEHFLPPKQVGGAGASAGTGRGESKIDINDIRPGMKAEDMAAVRAEIARVAAQTLRGY</sequence>
<reference evidence="2" key="1">
    <citation type="submission" date="2020-04" db="EMBL/GenBank/DDBJ databases">
        <authorList>
            <person name="Chiriac C."/>
            <person name="Salcher M."/>
            <person name="Ghai R."/>
            <person name="Kavagutti S V."/>
        </authorList>
    </citation>
    <scope>NUCLEOTIDE SEQUENCE</scope>
</reference>
<evidence type="ECO:0008006" key="3">
    <source>
        <dbReference type="Google" id="ProtNLM"/>
    </source>
</evidence>
<feature type="compositionally biased region" description="Basic and acidic residues" evidence="1">
    <location>
        <begin position="71"/>
        <end position="111"/>
    </location>
</feature>
<feature type="compositionally biased region" description="Gly residues" evidence="1">
    <location>
        <begin position="18"/>
        <end position="27"/>
    </location>
</feature>
<organism evidence="2">
    <name type="scientific">uncultured Caudovirales phage</name>
    <dbReference type="NCBI Taxonomy" id="2100421"/>
    <lineage>
        <taxon>Viruses</taxon>
        <taxon>Duplodnaviria</taxon>
        <taxon>Heunggongvirae</taxon>
        <taxon>Uroviricota</taxon>
        <taxon>Caudoviricetes</taxon>
        <taxon>Peduoviridae</taxon>
        <taxon>Maltschvirus</taxon>
        <taxon>Maltschvirus maltsch</taxon>
    </lineage>
</organism>
<accession>A0A6J5LGJ7</accession>
<proteinExistence type="predicted"/>
<name>A0A6J5LGJ7_9CAUD</name>
<feature type="region of interest" description="Disordered" evidence="1">
    <location>
        <begin position="1"/>
        <end position="29"/>
    </location>
</feature>
<feature type="region of interest" description="Disordered" evidence="1">
    <location>
        <begin position="46"/>
        <end position="111"/>
    </location>
</feature>